<dbReference type="GO" id="GO:0005576">
    <property type="term" value="C:extracellular region"/>
    <property type="evidence" value="ECO:0007669"/>
    <property type="project" value="TreeGrafter"/>
</dbReference>
<evidence type="ECO:0000256" key="6">
    <source>
        <dbReference type="RuleBase" id="RU004328"/>
    </source>
</evidence>
<proteinExistence type="inferred from homology"/>
<evidence type="ECO:0000313" key="8">
    <source>
        <dbReference type="Proteomes" id="UP001189624"/>
    </source>
</evidence>
<dbReference type="Gramene" id="rna-AYBTSS11_LOCUS18655">
    <property type="protein sequence ID" value="CAJ1961294.1"/>
    <property type="gene ID" value="gene-AYBTSS11_LOCUS18655"/>
</dbReference>
<sequence length="221" mass="25257">MSILDVFSLFLVLSVATLCVGYDYFIFTESWPKGFCSRQIQIGGRLCLGTLPRHFTIHGLWPEDVSQQLLNCDPNNTLTPRQIHPVRSHLSWAWPNLIGNDFSFWKYQWLKHGTCSASSFPQLSYFQLALNIKRRTNLLKMLSDKQIVPDNNTSYNVSSIIDAVRNATNNDPQLGCYFDTQRNVTVLVEIRVCLEKSGNSYTNCTFPTGSCYSHALYWPDV</sequence>
<evidence type="ECO:0000256" key="1">
    <source>
        <dbReference type="ARBA" id="ARBA00007469"/>
    </source>
</evidence>
<keyword evidence="4" id="KW-1015">Disulfide bond</keyword>
<dbReference type="PANTHER" id="PTHR11240:SF59">
    <property type="entry name" value="RIBONUCLEASE T2 FAMILY PROTEIN"/>
    <property type="match status" value="1"/>
</dbReference>
<name>A0AA86SIV4_9FABA</name>
<dbReference type="Pfam" id="PF00445">
    <property type="entry name" value="Ribonuclease_T2"/>
    <property type="match status" value="1"/>
</dbReference>
<gene>
    <name evidence="7" type="ORF">AYBTSS11_LOCUS18655</name>
</gene>
<dbReference type="GO" id="GO:0033897">
    <property type="term" value="F:ribonuclease T2 activity"/>
    <property type="evidence" value="ECO:0007669"/>
    <property type="project" value="InterPro"/>
</dbReference>
<comment type="similarity">
    <text evidence="1 6">Belongs to the RNase T2 family.</text>
</comment>
<dbReference type="SUPFAM" id="SSF55895">
    <property type="entry name" value="Ribonuclease Rh-like"/>
    <property type="match status" value="1"/>
</dbReference>
<evidence type="ECO:0000313" key="7">
    <source>
        <dbReference type="EMBL" id="CAJ1961294.1"/>
    </source>
</evidence>
<organism evidence="7 8">
    <name type="scientific">Sphenostylis stenocarpa</name>
    <dbReference type="NCBI Taxonomy" id="92480"/>
    <lineage>
        <taxon>Eukaryota</taxon>
        <taxon>Viridiplantae</taxon>
        <taxon>Streptophyta</taxon>
        <taxon>Embryophyta</taxon>
        <taxon>Tracheophyta</taxon>
        <taxon>Spermatophyta</taxon>
        <taxon>Magnoliopsida</taxon>
        <taxon>eudicotyledons</taxon>
        <taxon>Gunneridae</taxon>
        <taxon>Pentapetalae</taxon>
        <taxon>rosids</taxon>
        <taxon>fabids</taxon>
        <taxon>Fabales</taxon>
        <taxon>Fabaceae</taxon>
        <taxon>Papilionoideae</taxon>
        <taxon>50 kb inversion clade</taxon>
        <taxon>NPAAA clade</taxon>
        <taxon>indigoferoid/millettioid clade</taxon>
        <taxon>Phaseoleae</taxon>
        <taxon>Sphenostylis</taxon>
    </lineage>
</organism>
<dbReference type="GO" id="GO:0003723">
    <property type="term" value="F:RNA binding"/>
    <property type="evidence" value="ECO:0007669"/>
    <property type="project" value="InterPro"/>
</dbReference>
<dbReference type="InterPro" id="IPR033697">
    <property type="entry name" value="Ribonuclease_T2_eukaryotic"/>
</dbReference>
<keyword evidence="2" id="KW-0540">Nuclease</keyword>
<evidence type="ECO:0000256" key="5">
    <source>
        <dbReference type="ARBA" id="ARBA00023239"/>
    </source>
</evidence>
<keyword evidence="5" id="KW-0456">Lyase</keyword>
<dbReference type="CDD" id="cd01061">
    <property type="entry name" value="RNase_T2_euk"/>
    <property type="match status" value="1"/>
</dbReference>
<evidence type="ECO:0000256" key="4">
    <source>
        <dbReference type="ARBA" id="ARBA00023157"/>
    </source>
</evidence>
<dbReference type="InterPro" id="IPR036430">
    <property type="entry name" value="RNase_T2-like_sf"/>
</dbReference>
<dbReference type="Gene3D" id="3.90.730.10">
    <property type="entry name" value="Ribonuclease T2-like"/>
    <property type="match status" value="1"/>
</dbReference>
<dbReference type="InterPro" id="IPR033130">
    <property type="entry name" value="RNase_T2_His_AS_2"/>
</dbReference>
<dbReference type="EMBL" id="OY731403">
    <property type="protein sequence ID" value="CAJ1961294.1"/>
    <property type="molecule type" value="Genomic_DNA"/>
</dbReference>
<accession>A0AA86SIV4</accession>
<dbReference type="Proteomes" id="UP001189624">
    <property type="component" value="Chromosome 6"/>
</dbReference>
<dbReference type="InterPro" id="IPR018188">
    <property type="entry name" value="RNase_T2_His_AS_1"/>
</dbReference>
<dbReference type="AlphaFoldDB" id="A0AA86SIV4"/>
<keyword evidence="3" id="KW-0255">Endonuclease</keyword>
<keyword evidence="8" id="KW-1185">Reference proteome</keyword>
<dbReference type="PROSITE" id="PS00530">
    <property type="entry name" value="RNASE_T2_1"/>
    <property type="match status" value="1"/>
</dbReference>
<protein>
    <submittedName>
        <fullName evidence="7">Uncharacterized protein</fullName>
    </submittedName>
</protein>
<dbReference type="InterPro" id="IPR001568">
    <property type="entry name" value="RNase_T2-like"/>
</dbReference>
<dbReference type="PANTHER" id="PTHR11240">
    <property type="entry name" value="RIBONUCLEASE T2"/>
    <property type="match status" value="1"/>
</dbReference>
<dbReference type="PROSITE" id="PS00531">
    <property type="entry name" value="RNASE_T2_2"/>
    <property type="match status" value="1"/>
</dbReference>
<reference evidence="7" key="1">
    <citation type="submission" date="2023-10" db="EMBL/GenBank/DDBJ databases">
        <authorList>
            <person name="Domelevo Entfellner J.-B."/>
        </authorList>
    </citation>
    <scope>NUCLEOTIDE SEQUENCE</scope>
</reference>
<dbReference type="GO" id="GO:0006401">
    <property type="term" value="P:RNA catabolic process"/>
    <property type="evidence" value="ECO:0007669"/>
    <property type="project" value="TreeGrafter"/>
</dbReference>
<evidence type="ECO:0000256" key="3">
    <source>
        <dbReference type="ARBA" id="ARBA00022759"/>
    </source>
</evidence>
<evidence type="ECO:0000256" key="2">
    <source>
        <dbReference type="ARBA" id="ARBA00022722"/>
    </source>
</evidence>
<keyword evidence="3" id="KW-0378">Hydrolase</keyword>